<sequence length="183" mass="20831">MANICSEKSFIIIRHLGRHYNDSSYVREIAKVLNLSLGPVSETLKGLEQSGLLIRKVRGRIVTYRANMESPLLREMKIIITLLECRELLQELEKSAVRVILFGSCARGDDTAESDIDLVIETDKKEAASQVVNSFEYIGGRKLSAIILSPDEFRELRRGDRPFYERVMQGKILFRRDGDEIAV</sequence>
<dbReference type="InterPro" id="IPR043519">
    <property type="entry name" value="NT_sf"/>
</dbReference>
<dbReference type="Gene3D" id="3.30.460.10">
    <property type="entry name" value="Beta Polymerase, domain 2"/>
    <property type="match status" value="1"/>
</dbReference>
<dbReference type="InterPro" id="IPR000160">
    <property type="entry name" value="GGDEF_dom"/>
</dbReference>
<evidence type="ECO:0000313" key="2">
    <source>
        <dbReference type="EMBL" id="WAI00476.1"/>
    </source>
</evidence>
<dbReference type="KEGG" id="mou:OU421_08545"/>
<dbReference type="GeneID" id="76835145"/>
<dbReference type="CDD" id="cd05403">
    <property type="entry name" value="NT_KNTase_like"/>
    <property type="match status" value="1"/>
</dbReference>
<feature type="domain" description="GGDEF" evidence="1">
    <location>
        <begin position="141"/>
        <end position="183"/>
    </location>
</feature>
<evidence type="ECO:0000259" key="1">
    <source>
        <dbReference type="PROSITE" id="PS50887"/>
    </source>
</evidence>
<name>A0A9X9T7J9_METOG</name>
<dbReference type="Proteomes" id="UP001163096">
    <property type="component" value="Chromosome"/>
</dbReference>
<evidence type="ECO:0000313" key="3">
    <source>
        <dbReference type="Proteomes" id="UP001163096"/>
    </source>
</evidence>
<dbReference type="SUPFAM" id="SSF46785">
    <property type="entry name" value="Winged helix' DNA-binding domain"/>
    <property type="match status" value="1"/>
</dbReference>
<protein>
    <submittedName>
        <fullName evidence="2">Nucleotidyltransferase domain-containing protein</fullName>
    </submittedName>
</protein>
<gene>
    <name evidence="2" type="ORF">OU421_08545</name>
</gene>
<keyword evidence="3" id="KW-1185">Reference proteome</keyword>
<dbReference type="PANTHER" id="PTHR33933:SF1">
    <property type="entry name" value="PROTEIN ADENYLYLTRANSFERASE MNTA-RELATED"/>
    <property type="match status" value="1"/>
</dbReference>
<accession>A0A9X9T7J9</accession>
<organism evidence="2 3">
    <name type="scientific">Methanogenium organophilum</name>
    <dbReference type="NCBI Taxonomy" id="2199"/>
    <lineage>
        <taxon>Archaea</taxon>
        <taxon>Methanobacteriati</taxon>
        <taxon>Methanobacteriota</taxon>
        <taxon>Stenosarchaea group</taxon>
        <taxon>Methanomicrobia</taxon>
        <taxon>Methanomicrobiales</taxon>
        <taxon>Methanomicrobiaceae</taxon>
        <taxon>Methanogenium</taxon>
    </lineage>
</organism>
<dbReference type="SUPFAM" id="SSF81301">
    <property type="entry name" value="Nucleotidyltransferase"/>
    <property type="match status" value="1"/>
</dbReference>
<dbReference type="RefSeq" id="WP_268185675.1">
    <property type="nucleotide sequence ID" value="NZ_CP113361.1"/>
</dbReference>
<reference evidence="2" key="1">
    <citation type="submission" date="2022-11" db="EMBL/GenBank/DDBJ databases">
        <title>Complete genome sequence of Methanogenium organophilum DSM 3596.</title>
        <authorList>
            <person name="Chen S.-C."/>
            <person name="Lai S.-J."/>
            <person name="You Y.-T."/>
        </authorList>
    </citation>
    <scope>NUCLEOTIDE SEQUENCE</scope>
    <source>
        <strain evidence="2">DSM 3596</strain>
    </source>
</reference>
<dbReference type="PANTHER" id="PTHR33933">
    <property type="entry name" value="NUCLEOTIDYLTRANSFERASE"/>
    <property type="match status" value="1"/>
</dbReference>
<dbReference type="AlphaFoldDB" id="A0A9X9T7J9"/>
<dbReference type="InterPro" id="IPR052548">
    <property type="entry name" value="Type_VII_TA_antitoxin"/>
</dbReference>
<dbReference type="EMBL" id="CP113361">
    <property type="protein sequence ID" value="WAI00476.1"/>
    <property type="molecule type" value="Genomic_DNA"/>
</dbReference>
<dbReference type="InterPro" id="IPR041633">
    <property type="entry name" value="Polbeta"/>
</dbReference>
<dbReference type="Gene3D" id="1.10.10.10">
    <property type="entry name" value="Winged helix-like DNA-binding domain superfamily/Winged helix DNA-binding domain"/>
    <property type="match status" value="1"/>
</dbReference>
<dbReference type="InterPro" id="IPR036388">
    <property type="entry name" value="WH-like_DNA-bd_sf"/>
</dbReference>
<proteinExistence type="predicted"/>
<dbReference type="Pfam" id="PF18765">
    <property type="entry name" value="Polbeta"/>
    <property type="match status" value="1"/>
</dbReference>
<dbReference type="PROSITE" id="PS50887">
    <property type="entry name" value="GGDEF"/>
    <property type="match status" value="1"/>
</dbReference>
<dbReference type="InterPro" id="IPR036390">
    <property type="entry name" value="WH_DNA-bd_sf"/>
</dbReference>